<reference evidence="7" key="1">
    <citation type="submission" date="2019-10" db="EMBL/GenBank/DDBJ databases">
        <title>Draft genome sequence of Panacibacter sp. KCS-6.</title>
        <authorList>
            <person name="Yim K.J."/>
        </authorList>
    </citation>
    <scope>NUCLEOTIDE SEQUENCE</scope>
    <source>
        <strain evidence="7">KCS-6</strain>
    </source>
</reference>
<evidence type="ECO:0000313" key="7">
    <source>
        <dbReference type="EMBL" id="NNV57110.1"/>
    </source>
</evidence>
<evidence type="ECO:0000256" key="5">
    <source>
        <dbReference type="ARBA" id="ARBA00023237"/>
    </source>
</evidence>
<dbReference type="Gene3D" id="3.10.20.310">
    <property type="entry name" value="membrane protein fhac"/>
    <property type="match status" value="1"/>
</dbReference>
<dbReference type="EMBL" id="WHPF01000012">
    <property type="protein sequence ID" value="NNV57110.1"/>
    <property type="molecule type" value="Genomic_DNA"/>
</dbReference>
<organism evidence="7 8">
    <name type="scientific">Limnovirga soli</name>
    <dbReference type="NCBI Taxonomy" id="2656915"/>
    <lineage>
        <taxon>Bacteria</taxon>
        <taxon>Pseudomonadati</taxon>
        <taxon>Bacteroidota</taxon>
        <taxon>Chitinophagia</taxon>
        <taxon>Chitinophagales</taxon>
        <taxon>Chitinophagaceae</taxon>
        <taxon>Limnovirga</taxon>
    </lineage>
</organism>
<feature type="domain" description="Bacterial surface antigen (D15)" evidence="6">
    <location>
        <begin position="427"/>
        <end position="733"/>
    </location>
</feature>
<name>A0A8J8JV84_9BACT</name>
<evidence type="ECO:0000256" key="3">
    <source>
        <dbReference type="ARBA" id="ARBA00022729"/>
    </source>
</evidence>
<evidence type="ECO:0000256" key="2">
    <source>
        <dbReference type="ARBA" id="ARBA00022692"/>
    </source>
</evidence>
<gene>
    <name evidence="7" type="ORF">GD597_16675</name>
</gene>
<comment type="caution">
    <text evidence="7">The sequence shown here is derived from an EMBL/GenBank/DDBJ whole genome shotgun (WGS) entry which is preliminary data.</text>
</comment>
<dbReference type="Proteomes" id="UP000598971">
    <property type="component" value="Unassembled WGS sequence"/>
</dbReference>
<dbReference type="AlphaFoldDB" id="A0A8J8JV84"/>
<dbReference type="InterPro" id="IPR000184">
    <property type="entry name" value="Bac_surfAg_D15"/>
</dbReference>
<sequence length="766" mass="85374">MHKIGYLILIFLFALATSCSVTKSIPANDALYNSATIKLRPADSSSKLHNKDLVAELNSLLRPVPNASFLGIKYKLLIYNLAGTPTGKGIRYWAKNKLGEPPVLASSVNITKNSGILQNRLENRGYFGATVAADSVTKKQQFFVTYTANITTQYTLQTVTFKTDSSAVGLAIQKTREATLLQPGKAYDLDIIKAERERIDAALKEEGFFYFNPDFIIVNIDSALGNHTVNLYLTLKKETPAKAKKSYSINDVIVYADYNLENDTASIHAKEQATRFNNFYIFDPEKKFNPKVFTRTLVFKPGDVYNRAAHNQSLNRLVSLGMYKFVRARFQEVDTMPGSHLNALYYLTPKQKKSLRLEVSALTKSNNSSGGEVSLNWLNRNFLKGAELFTVKVFGGLQKQVAAQQPTISTNRLGIEANLIVPRILAPFKFTTNSNYVPQTKSTLGYEIFQRNTQYTLSSAKASFGYIWKESAQKEHQLDIISLNLVQPRAITPEFQAQLDTNITLARSIEKQFIIGSNYNFNYNSQVTPNNKRNNFYFNGNLDMSGNLYGLLSGADVQAGKERTIFGLPFSQYVRTEIDVRYYLKTGPKNLLATRLLAGLGYAYGNSVSLPFVKAFFAGGTNDIRAFRARALGPGSYYAGNAAVLGFLPDQPGDIKLELNTEYRAKLFSFLYGAAFIDAGNTWLLREDAQRPGGKITNAFLNDIAVGAGLGLRVDVGFFVVRLDAAIPIRKPYVTGSKWVFNAIDFGNEDWRQQNLILNLAIGYPF</sequence>
<dbReference type="Pfam" id="PF01103">
    <property type="entry name" value="Omp85"/>
    <property type="match status" value="1"/>
</dbReference>
<keyword evidence="4" id="KW-0472">Membrane</keyword>
<dbReference type="RefSeq" id="WP_171609054.1">
    <property type="nucleotide sequence ID" value="NZ_WHPF01000012.1"/>
</dbReference>
<proteinExistence type="predicted"/>
<dbReference type="PROSITE" id="PS51257">
    <property type="entry name" value="PROKAR_LIPOPROTEIN"/>
    <property type="match status" value="1"/>
</dbReference>
<dbReference type="PANTHER" id="PTHR12815">
    <property type="entry name" value="SORTING AND ASSEMBLY MACHINERY SAMM50 PROTEIN FAMILY MEMBER"/>
    <property type="match status" value="1"/>
</dbReference>
<protein>
    <submittedName>
        <fullName evidence="7">BamA/TamA family outer membrane protein</fullName>
    </submittedName>
</protein>
<dbReference type="GO" id="GO:0019867">
    <property type="term" value="C:outer membrane"/>
    <property type="evidence" value="ECO:0007669"/>
    <property type="project" value="InterPro"/>
</dbReference>
<dbReference type="InterPro" id="IPR039910">
    <property type="entry name" value="D15-like"/>
</dbReference>
<evidence type="ECO:0000313" key="8">
    <source>
        <dbReference type="Proteomes" id="UP000598971"/>
    </source>
</evidence>
<dbReference type="PANTHER" id="PTHR12815:SF47">
    <property type="entry name" value="TRANSLOCATION AND ASSEMBLY MODULE SUBUNIT TAMA"/>
    <property type="match status" value="1"/>
</dbReference>
<keyword evidence="2" id="KW-0812">Transmembrane</keyword>
<evidence type="ECO:0000259" key="6">
    <source>
        <dbReference type="Pfam" id="PF01103"/>
    </source>
</evidence>
<evidence type="ECO:0000256" key="1">
    <source>
        <dbReference type="ARBA" id="ARBA00004370"/>
    </source>
</evidence>
<comment type="subcellular location">
    <subcellularLocation>
        <location evidence="1">Membrane</location>
    </subcellularLocation>
</comment>
<dbReference type="Gene3D" id="2.40.160.50">
    <property type="entry name" value="membrane protein fhac: a member of the omp85/tpsb transporter family"/>
    <property type="match status" value="1"/>
</dbReference>
<evidence type="ECO:0000256" key="4">
    <source>
        <dbReference type="ARBA" id="ARBA00023136"/>
    </source>
</evidence>
<keyword evidence="5" id="KW-0998">Cell outer membrane</keyword>
<keyword evidence="8" id="KW-1185">Reference proteome</keyword>
<accession>A0A8J8JV84</accession>
<keyword evidence="3" id="KW-0732">Signal</keyword>